<dbReference type="InterPro" id="IPR016140">
    <property type="entry name" value="Bifunc_inhib/LTP/seed_store"/>
</dbReference>
<dbReference type="Pfam" id="PF14368">
    <property type="entry name" value="LTP_2"/>
    <property type="match status" value="1"/>
</dbReference>
<evidence type="ECO:0000313" key="6">
    <source>
        <dbReference type="EMBL" id="CAD1825241.1"/>
    </source>
</evidence>
<dbReference type="Gene3D" id="1.10.110.10">
    <property type="entry name" value="Plant lipid-transfer and hydrophobic proteins"/>
    <property type="match status" value="1"/>
</dbReference>
<dbReference type="CDD" id="cd00010">
    <property type="entry name" value="AAI_LTSS"/>
    <property type="match status" value="1"/>
</dbReference>
<keyword evidence="4" id="KW-0325">Glycoprotein</keyword>
<evidence type="ECO:0000256" key="2">
    <source>
        <dbReference type="ARBA" id="ARBA00022729"/>
    </source>
</evidence>
<evidence type="ECO:0000256" key="1">
    <source>
        <dbReference type="ARBA" id="ARBA00009748"/>
    </source>
</evidence>
<feature type="domain" description="Bifunctional inhibitor/plant lipid transfer protein/seed storage helical" evidence="5">
    <location>
        <begin position="7"/>
        <end position="60"/>
    </location>
</feature>
<dbReference type="EMBL" id="LR862144">
    <property type="protein sequence ID" value="CAD1825241.1"/>
    <property type="molecule type" value="Genomic_DNA"/>
</dbReference>
<organism evidence="6">
    <name type="scientific">Ananas comosus var. bracteatus</name>
    <name type="common">red pineapple</name>
    <dbReference type="NCBI Taxonomy" id="296719"/>
    <lineage>
        <taxon>Eukaryota</taxon>
        <taxon>Viridiplantae</taxon>
        <taxon>Streptophyta</taxon>
        <taxon>Embryophyta</taxon>
        <taxon>Tracheophyta</taxon>
        <taxon>Spermatophyta</taxon>
        <taxon>Magnoliopsida</taxon>
        <taxon>Liliopsida</taxon>
        <taxon>Poales</taxon>
        <taxon>Bromeliaceae</taxon>
        <taxon>Bromelioideae</taxon>
        <taxon>Ananas</taxon>
    </lineage>
</organism>
<evidence type="ECO:0000259" key="5">
    <source>
        <dbReference type="Pfam" id="PF14368"/>
    </source>
</evidence>
<dbReference type="InterPro" id="IPR036312">
    <property type="entry name" value="Bifun_inhib/LTP/seed_sf"/>
</dbReference>
<keyword evidence="2" id="KW-0732">Signal</keyword>
<name>A0A6V7P333_ANACO</name>
<dbReference type="InterPro" id="IPR043325">
    <property type="entry name" value="LTSS"/>
</dbReference>
<keyword evidence="3" id="KW-1015">Disulfide bond</keyword>
<evidence type="ECO:0000256" key="3">
    <source>
        <dbReference type="ARBA" id="ARBA00023157"/>
    </source>
</evidence>
<dbReference type="PANTHER" id="PTHR33044">
    <property type="entry name" value="BIFUNCTIONAL INHIBITOR/LIPID-TRANSFER PROTEIN/SEED STORAGE 2S ALBUMIN SUPERFAMILY PROTEIN-RELATED"/>
    <property type="match status" value="1"/>
</dbReference>
<gene>
    <name evidence="6" type="ORF">CB5_LOCUS8452</name>
</gene>
<dbReference type="AlphaFoldDB" id="A0A6V7P333"/>
<comment type="similarity">
    <text evidence="1">Belongs to the plant LTP family.</text>
</comment>
<sequence length="118" mass="12712">MPFAQGEEAAPPDPCCNNLANVIREQPDCVCPILNRSISLPVNRSLVLELPSLCRINVSADADTISLATIIRLTTGKWIRSPKFKFIYCSVSSNGIAAAIIEDEQLPAGAKLGRNTES</sequence>
<proteinExistence type="inferred from homology"/>
<evidence type="ECO:0000256" key="4">
    <source>
        <dbReference type="ARBA" id="ARBA00023180"/>
    </source>
</evidence>
<reference evidence="6" key="1">
    <citation type="submission" date="2020-07" db="EMBL/GenBank/DDBJ databases">
        <authorList>
            <person name="Lin J."/>
        </authorList>
    </citation>
    <scope>NUCLEOTIDE SEQUENCE</scope>
</reference>
<protein>
    <recommendedName>
        <fullName evidence="5">Bifunctional inhibitor/plant lipid transfer protein/seed storage helical domain-containing protein</fullName>
    </recommendedName>
</protein>
<accession>A0A6V7P333</accession>
<dbReference type="SUPFAM" id="SSF47699">
    <property type="entry name" value="Bifunctional inhibitor/lipid-transfer protein/seed storage 2S albumin"/>
    <property type="match status" value="1"/>
</dbReference>